<evidence type="ECO:0000313" key="1">
    <source>
        <dbReference type="EMBL" id="MBW2940428.1"/>
    </source>
</evidence>
<name>A0ABS6VQ31_9GAMM</name>
<dbReference type="EMBL" id="JAHWDQ010000001">
    <property type="protein sequence ID" value="MBW2940428.1"/>
    <property type="molecule type" value="Genomic_DNA"/>
</dbReference>
<dbReference type="PANTHER" id="PTHR42830">
    <property type="entry name" value="OSMOTICALLY INDUCIBLE FAMILY PROTEIN"/>
    <property type="match status" value="1"/>
</dbReference>
<dbReference type="RefSeq" id="WP_219042625.1">
    <property type="nucleotide sequence ID" value="NZ_JAHWDQ010000001.1"/>
</dbReference>
<sequence>MENLPHHYSVVVNAKPDNHLQVSADHLPTLDVDAPSQFGGPGDKWSPEELLLAAAANCFVLSFRTVASIAKLEWQAIRCTTDGVLDKVERAMQFTEIVTKVALTLDSEASRQKAETLLAKAEKICIVSNSLTAQKRLEIELIVKQ</sequence>
<reference evidence="1" key="1">
    <citation type="submission" date="2021-07" db="EMBL/GenBank/DDBJ databases">
        <title>Zhongshania sp. CAU 1632 isolated from seawater.</title>
        <authorList>
            <person name="Kim W."/>
        </authorList>
    </citation>
    <scope>NUCLEOTIDE SEQUENCE</scope>
    <source>
        <strain evidence="1">CAU 1632</strain>
    </source>
</reference>
<organism evidence="1 2">
    <name type="scientific">Zhongshania aquimaris</name>
    <dbReference type="NCBI Taxonomy" id="2857107"/>
    <lineage>
        <taxon>Bacteria</taxon>
        <taxon>Pseudomonadati</taxon>
        <taxon>Pseudomonadota</taxon>
        <taxon>Gammaproteobacteria</taxon>
        <taxon>Cellvibrionales</taxon>
        <taxon>Spongiibacteraceae</taxon>
        <taxon>Zhongshania</taxon>
    </lineage>
</organism>
<dbReference type="Proteomes" id="UP001166291">
    <property type="component" value="Unassembled WGS sequence"/>
</dbReference>
<proteinExistence type="predicted"/>
<dbReference type="Pfam" id="PF02566">
    <property type="entry name" value="OsmC"/>
    <property type="match status" value="1"/>
</dbReference>
<protein>
    <submittedName>
        <fullName evidence="1">OsmC family protein</fullName>
    </submittedName>
</protein>
<evidence type="ECO:0000313" key="2">
    <source>
        <dbReference type="Proteomes" id="UP001166291"/>
    </source>
</evidence>
<gene>
    <name evidence="1" type="ORF">KXJ70_06565</name>
</gene>
<keyword evidence="2" id="KW-1185">Reference proteome</keyword>
<accession>A0ABS6VQ31</accession>
<dbReference type="InterPro" id="IPR003718">
    <property type="entry name" value="OsmC/Ohr_fam"/>
</dbReference>
<dbReference type="PANTHER" id="PTHR42830:SF2">
    <property type="entry name" value="OSMC_OHR FAMILY PROTEIN"/>
    <property type="match status" value="1"/>
</dbReference>
<comment type="caution">
    <text evidence="1">The sequence shown here is derived from an EMBL/GenBank/DDBJ whole genome shotgun (WGS) entry which is preliminary data.</text>
</comment>
<dbReference type="InterPro" id="IPR052707">
    <property type="entry name" value="OsmC_Ohr_Peroxiredoxin"/>
</dbReference>